<dbReference type="PROSITE" id="PS51194">
    <property type="entry name" value="HELICASE_CTER"/>
    <property type="match status" value="1"/>
</dbReference>
<feature type="domain" description="Helicase C-terminal" evidence="4">
    <location>
        <begin position="659"/>
        <end position="820"/>
    </location>
</feature>
<evidence type="ECO:0000256" key="2">
    <source>
        <dbReference type="SAM" id="MobiDB-lite"/>
    </source>
</evidence>
<dbReference type="InterPro" id="IPR027417">
    <property type="entry name" value="P-loop_NTPase"/>
</dbReference>
<dbReference type="AlphaFoldDB" id="A0A1V2ZVG1"/>
<dbReference type="Proteomes" id="UP000189177">
    <property type="component" value="Unassembled WGS sequence"/>
</dbReference>
<dbReference type="OrthoDB" id="9814088at2"/>
<dbReference type="Gene3D" id="3.30.870.10">
    <property type="entry name" value="Endonuclease Chain A"/>
    <property type="match status" value="1"/>
</dbReference>
<dbReference type="PANTHER" id="PTHR45766">
    <property type="entry name" value="DNA ANNEALING HELICASE AND ENDONUCLEASE ZRANB3 FAMILY MEMBER"/>
    <property type="match status" value="1"/>
</dbReference>
<dbReference type="SUPFAM" id="SSF52540">
    <property type="entry name" value="P-loop containing nucleoside triphosphate hydrolases"/>
    <property type="match status" value="2"/>
</dbReference>
<dbReference type="InterPro" id="IPR001650">
    <property type="entry name" value="Helicase_C-like"/>
</dbReference>
<dbReference type="Gene3D" id="3.40.50.300">
    <property type="entry name" value="P-loop containing nucleotide triphosphate hydrolases"/>
    <property type="match status" value="1"/>
</dbReference>
<evidence type="ECO:0000313" key="5">
    <source>
        <dbReference type="EMBL" id="OOC09118.1"/>
    </source>
</evidence>
<evidence type="ECO:0000256" key="1">
    <source>
        <dbReference type="ARBA" id="ARBA00022801"/>
    </source>
</evidence>
<feature type="region of interest" description="Disordered" evidence="2">
    <location>
        <begin position="1"/>
        <end position="36"/>
    </location>
</feature>
<reference evidence="5 6" key="1">
    <citation type="submission" date="2017-02" db="EMBL/GenBank/DDBJ databases">
        <title>Genomic diversity within the haloalkaliphilic genus Thioalkalivibrio.</title>
        <authorList>
            <person name="Ahn A.-C."/>
            <person name="Meier-Kolthoff J."/>
            <person name="Overmars L."/>
            <person name="Richter M."/>
            <person name="Woyke T."/>
            <person name="Sorokin D.Y."/>
            <person name="Muyzer G."/>
        </authorList>
    </citation>
    <scope>NUCLEOTIDE SEQUENCE [LARGE SCALE GENOMIC DNA]</scope>
    <source>
        <strain evidence="5 6">HL17</strain>
    </source>
</reference>
<dbReference type="Pfam" id="PF00271">
    <property type="entry name" value="Helicase_C"/>
    <property type="match status" value="1"/>
</dbReference>
<dbReference type="STRING" id="252474.B1A74_12755"/>
<protein>
    <recommendedName>
        <fullName evidence="7">Helicase</fullName>
    </recommendedName>
</protein>
<dbReference type="RefSeq" id="WP_077244846.1">
    <property type="nucleotide sequence ID" value="NZ_MUZR01000062.1"/>
</dbReference>
<dbReference type="SMART" id="SM00487">
    <property type="entry name" value="DEXDc"/>
    <property type="match status" value="1"/>
</dbReference>
<keyword evidence="1" id="KW-0378">Hydrolase</keyword>
<dbReference type="PANTHER" id="PTHR45766:SF6">
    <property type="entry name" value="SWI_SNF-RELATED MATRIX-ASSOCIATED ACTIN-DEPENDENT REGULATOR OF CHROMATIN SUBFAMILY A-LIKE PROTEIN 1"/>
    <property type="match status" value="1"/>
</dbReference>
<dbReference type="InterPro" id="IPR014001">
    <property type="entry name" value="Helicase_ATP-bd"/>
</dbReference>
<dbReference type="SMART" id="SM00490">
    <property type="entry name" value="HELICc"/>
    <property type="match status" value="1"/>
</dbReference>
<proteinExistence type="predicted"/>
<dbReference type="PROSITE" id="PS51192">
    <property type="entry name" value="HELICASE_ATP_BIND_1"/>
    <property type="match status" value="1"/>
</dbReference>
<accession>A0A1V2ZVG1</accession>
<keyword evidence="6" id="KW-1185">Reference proteome</keyword>
<gene>
    <name evidence="5" type="ORF">B1A74_12755</name>
</gene>
<name>A0A1V2ZVG1_9GAMM</name>
<comment type="caution">
    <text evidence="5">The sequence shown here is derived from an EMBL/GenBank/DDBJ whole genome shotgun (WGS) entry which is preliminary data.</text>
</comment>
<organism evidence="5 6">
    <name type="scientific">Thioalkalivibrio halophilus</name>
    <dbReference type="NCBI Taxonomy" id="252474"/>
    <lineage>
        <taxon>Bacteria</taxon>
        <taxon>Pseudomonadati</taxon>
        <taxon>Pseudomonadota</taxon>
        <taxon>Gammaproteobacteria</taxon>
        <taxon>Chromatiales</taxon>
        <taxon>Ectothiorhodospiraceae</taxon>
        <taxon>Thioalkalivibrio</taxon>
    </lineage>
</organism>
<dbReference type="Gene3D" id="3.40.50.10810">
    <property type="entry name" value="Tandem AAA-ATPase domain"/>
    <property type="match status" value="2"/>
</dbReference>
<evidence type="ECO:0000313" key="6">
    <source>
        <dbReference type="Proteomes" id="UP000189177"/>
    </source>
</evidence>
<evidence type="ECO:0000259" key="4">
    <source>
        <dbReference type="PROSITE" id="PS51194"/>
    </source>
</evidence>
<dbReference type="EMBL" id="MUZR01000062">
    <property type="protein sequence ID" value="OOC09118.1"/>
    <property type="molecule type" value="Genomic_DNA"/>
</dbReference>
<evidence type="ECO:0000259" key="3">
    <source>
        <dbReference type="PROSITE" id="PS51192"/>
    </source>
</evidence>
<evidence type="ECO:0008006" key="7">
    <source>
        <dbReference type="Google" id="ProtNLM"/>
    </source>
</evidence>
<sequence length="1088" mass="122122">MSQEDPLPDTARTADLFSDFPEESREGQGVWPPPDRFPLNVDGRTVRERVIADLVSADSPLVVTGYGALEELVRLESDLGEVRPLRILFGNEPSVGEGGHRSLKAPSFPEEVEQYWLDRGIALRLSARLIHFRERLREGAVEARYWPDTQRPLHAKIYLGAGAVTLGSSNFSRNGLERQHEANARFTATGEPRRYREAAALAEQFWSFGEDYTDALLALLERLLHVVGWRDALARACGELLEGDWAKGFLQQVDREAFRALWPAQRQGIAQALYLLDRQGAVLIADATGSGKTRMGAHLLRAQQARIQGAGGMPRSVMIAPSTVVEEWEREASRADTALDVFSVGLLSHGSRKAWQLDDALRRARLLAVDECHNFHNRRSRRTRRLFTNHLADDVLLFTATPINRNVDDLVRIADLLGADNLQPSTLKALERVNRPGRWHGLGEDEAAQLRDEIRTFTIRRTKRMFNALIDRAPGAYRDHTGRPCRYPEHRSYSYSLNEPAADRERAGRIRELLDQLFGVVQVPAVLELSAVQRQQGLTEGQYRDNLLLGAHKLVRYRVMAALRSSRAALVEHLCGTAVARAEFGLEHYAKSADTGDVLGKLKQPGRVPENRLGVPLPAWLTDVDAWESAHAHDHRILSQVLEEVRAMSPARERAKVAHLAQLAASHERVLAFDSRLITIAALSVQLEERLPGVEIWQATGSDERSRQAVLRAFRPGGDEQTGVALCSDSLSEGVNLQAASALVHLDMPSVIRVAEQRTGRVDRLDSPHAEVEVWWPRDAEEFALSADARFLDRVGAVTELLGTNLPLPEDLQQRSRDSVDADTLIREYERTARSIEEAEPHDAFAAVRGLVEGSGALVEPDIYEYYRERSVRVLSRVSVVASDTVWAFFCLAGSADRAPRWFFFSGPDAEATTSLDKVAAALRERLAPDPPNGEMDEPAARWLAHFSERLPEAERAQLPLRKQRALQEMTKVLNGFCEEAARQREQARLDAYLALRNLLERKPETLTGGEPDWEALANRWLELIRPYWYRRLTQQRRGFLRLRDLRKELIEAESELGPEVLEAFARLPLQSSAEERVVAAILGMPAR</sequence>
<dbReference type="InterPro" id="IPR038718">
    <property type="entry name" value="SNF2-like_sf"/>
</dbReference>
<feature type="domain" description="Helicase ATP-binding" evidence="3">
    <location>
        <begin position="273"/>
        <end position="420"/>
    </location>
</feature>
<dbReference type="GO" id="GO:0016787">
    <property type="term" value="F:hydrolase activity"/>
    <property type="evidence" value="ECO:0007669"/>
    <property type="project" value="UniProtKB-KW"/>
</dbReference>